<keyword evidence="4" id="KW-1185">Reference proteome</keyword>
<gene>
    <name evidence="3" type="ORF">E3N88_37193</name>
</gene>
<name>A0A5N6M8H9_9ASTR</name>
<sequence>MTTTHYMMPEHIPVTVDSVVSSPRSDHLSVDNNDEARVRFMCSFGGKILPRPHDNQLRYVGGDTRMLPNEDLDALITVNSDEDVENMMEEYDRLAHNHKTARLRIFLFPTDISLSRASSISSLLDGSVKREHWFLDALNGGASLDRGRSEVSSIVSEVPDYLFGLDHPDDPKPKTKPMVSDNVSDPGSPALRMSSPYCSTSSSLGPTLAPPVPNLRPVKTKLDYPNNVVSEPRGMAPEHFAEGNDPTILKQTDYAGQPMYYIRRTSSPVPMHEMPVYYMQPPGSMPQENIPVQSVPVRGQYGQQFIPPPGQMLHPQVSNMGQVYSGLRPSSGGGELFDMPGRSGGGPVQPVYYGPRYVGVPGYPGMLLSAAEEIKQSGPEEKMGRALQ</sequence>
<evidence type="ECO:0000256" key="1">
    <source>
        <dbReference type="SAM" id="MobiDB-lite"/>
    </source>
</evidence>
<dbReference type="SUPFAM" id="SSF54277">
    <property type="entry name" value="CAD &amp; PB1 domains"/>
    <property type="match status" value="1"/>
</dbReference>
<proteinExistence type="predicted"/>
<dbReference type="PANTHER" id="PTHR31066:SF33">
    <property type="entry name" value="OS07G0556300 PROTEIN"/>
    <property type="match status" value="1"/>
</dbReference>
<dbReference type="InterPro" id="IPR000270">
    <property type="entry name" value="PB1_dom"/>
</dbReference>
<dbReference type="Proteomes" id="UP000326396">
    <property type="component" value="Linkage Group LG7"/>
</dbReference>
<dbReference type="OrthoDB" id="1938580at2759"/>
<comment type="caution">
    <text evidence="3">The sequence shown here is derived from an EMBL/GenBank/DDBJ whole genome shotgun (WGS) entry which is preliminary data.</text>
</comment>
<dbReference type="EMBL" id="SZYD01000017">
    <property type="protein sequence ID" value="KAD3069313.1"/>
    <property type="molecule type" value="Genomic_DNA"/>
</dbReference>
<dbReference type="SMART" id="SM00666">
    <property type="entry name" value="PB1"/>
    <property type="match status" value="1"/>
</dbReference>
<feature type="compositionally biased region" description="Polar residues" evidence="1">
    <location>
        <begin position="196"/>
        <end position="205"/>
    </location>
</feature>
<evidence type="ECO:0000259" key="2">
    <source>
        <dbReference type="SMART" id="SM00666"/>
    </source>
</evidence>
<feature type="region of interest" description="Disordered" evidence="1">
    <location>
        <begin position="195"/>
        <end position="219"/>
    </location>
</feature>
<accession>A0A5N6M8H9</accession>
<organism evidence="3 4">
    <name type="scientific">Mikania micrantha</name>
    <name type="common">bitter vine</name>
    <dbReference type="NCBI Taxonomy" id="192012"/>
    <lineage>
        <taxon>Eukaryota</taxon>
        <taxon>Viridiplantae</taxon>
        <taxon>Streptophyta</taxon>
        <taxon>Embryophyta</taxon>
        <taxon>Tracheophyta</taxon>
        <taxon>Spermatophyta</taxon>
        <taxon>Magnoliopsida</taxon>
        <taxon>eudicotyledons</taxon>
        <taxon>Gunneridae</taxon>
        <taxon>Pentapetalae</taxon>
        <taxon>asterids</taxon>
        <taxon>campanulids</taxon>
        <taxon>Asterales</taxon>
        <taxon>Asteraceae</taxon>
        <taxon>Asteroideae</taxon>
        <taxon>Heliantheae alliance</taxon>
        <taxon>Eupatorieae</taxon>
        <taxon>Mikania</taxon>
    </lineage>
</organism>
<dbReference type="InterPro" id="IPR053198">
    <property type="entry name" value="Gynoecium_Dev_Regulator"/>
</dbReference>
<evidence type="ECO:0000313" key="3">
    <source>
        <dbReference type="EMBL" id="KAD3069313.1"/>
    </source>
</evidence>
<dbReference type="AlphaFoldDB" id="A0A5N6M8H9"/>
<dbReference type="Pfam" id="PF00564">
    <property type="entry name" value="PB1"/>
    <property type="match status" value="1"/>
</dbReference>
<dbReference type="PANTHER" id="PTHR31066">
    <property type="entry name" value="OS05G0427100 PROTEIN-RELATED"/>
    <property type="match status" value="1"/>
</dbReference>
<protein>
    <recommendedName>
        <fullName evidence="2">PB1 domain-containing protein</fullName>
    </recommendedName>
</protein>
<reference evidence="3 4" key="1">
    <citation type="submission" date="2019-05" db="EMBL/GenBank/DDBJ databases">
        <title>Mikania micrantha, genome provides insights into the molecular mechanism of rapid growth.</title>
        <authorList>
            <person name="Liu B."/>
        </authorList>
    </citation>
    <scope>NUCLEOTIDE SEQUENCE [LARGE SCALE GENOMIC DNA]</scope>
    <source>
        <strain evidence="3">NLD-2019</strain>
        <tissue evidence="3">Leaf</tissue>
    </source>
</reference>
<feature type="domain" description="PB1" evidence="2">
    <location>
        <begin position="52"/>
        <end position="110"/>
    </location>
</feature>
<evidence type="ECO:0000313" key="4">
    <source>
        <dbReference type="Proteomes" id="UP000326396"/>
    </source>
</evidence>
<dbReference type="CDD" id="cd06410">
    <property type="entry name" value="PB1_UP2"/>
    <property type="match status" value="1"/>
</dbReference>